<dbReference type="EMBL" id="PCWN01000011">
    <property type="protein sequence ID" value="PIR03672.1"/>
    <property type="molecule type" value="Genomic_DNA"/>
</dbReference>
<name>A0A2H0N448_9BACT</name>
<reference evidence="1 2" key="1">
    <citation type="submission" date="2017-09" db="EMBL/GenBank/DDBJ databases">
        <title>Depth-based differentiation of microbial function through sediment-hosted aquifers and enrichment of novel symbionts in the deep terrestrial subsurface.</title>
        <authorList>
            <person name="Probst A.J."/>
            <person name="Ladd B."/>
            <person name="Jarett J.K."/>
            <person name="Geller-Mcgrath D.E."/>
            <person name="Sieber C.M."/>
            <person name="Emerson J.B."/>
            <person name="Anantharaman K."/>
            <person name="Thomas B.C."/>
            <person name="Malmstrom R."/>
            <person name="Stieglmeier M."/>
            <person name="Klingl A."/>
            <person name="Woyke T."/>
            <person name="Ryan C.M."/>
            <person name="Banfield J.F."/>
        </authorList>
    </citation>
    <scope>NUCLEOTIDE SEQUENCE [LARGE SCALE GENOMIC DNA]</scope>
    <source>
        <strain evidence="1">CG11_big_fil_rev_8_21_14_0_20_39_34</strain>
    </source>
</reference>
<evidence type="ECO:0000313" key="2">
    <source>
        <dbReference type="Proteomes" id="UP000229600"/>
    </source>
</evidence>
<evidence type="ECO:0000313" key="1">
    <source>
        <dbReference type="EMBL" id="PIR03672.1"/>
    </source>
</evidence>
<accession>A0A2H0N448</accession>
<gene>
    <name evidence="1" type="ORF">COV59_05820</name>
</gene>
<dbReference type="AlphaFoldDB" id="A0A2H0N448"/>
<protein>
    <submittedName>
        <fullName evidence="1">Uncharacterized protein</fullName>
    </submittedName>
</protein>
<comment type="caution">
    <text evidence="1">The sequence shown here is derived from an EMBL/GenBank/DDBJ whole genome shotgun (WGS) entry which is preliminary data.</text>
</comment>
<sequence>MEYIIYPHKRQAKQRKKERVLNIFFSILEYFLNSSKGKNQKSRKNSINSQKNSKMHFFSKISYF</sequence>
<proteinExistence type="predicted"/>
<dbReference type="Proteomes" id="UP000229600">
    <property type="component" value="Unassembled WGS sequence"/>
</dbReference>
<organism evidence="1 2">
    <name type="scientific">Candidatus Magasanikbacteria bacterium CG11_big_fil_rev_8_21_14_0_20_39_34</name>
    <dbReference type="NCBI Taxonomy" id="1974653"/>
    <lineage>
        <taxon>Bacteria</taxon>
        <taxon>Candidatus Magasanikiibacteriota</taxon>
    </lineage>
</organism>